<protein>
    <submittedName>
        <fullName evidence="1">Nucleolar protein 9</fullName>
    </submittedName>
</protein>
<reference evidence="1" key="1">
    <citation type="submission" date="2022-07" db="EMBL/GenBank/DDBJ databases">
        <title>Phylogenomic reconstructions and comparative analyses of Kickxellomycotina fungi.</title>
        <authorList>
            <person name="Reynolds N.K."/>
            <person name="Stajich J.E."/>
            <person name="Barry K."/>
            <person name="Grigoriev I.V."/>
            <person name="Crous P."/>
            <person name="Smith M.E."/>
        </authorList>
    </citation>
    <scope>NUCLEOTIDE SEQUENCE</scope>
    <source>
        <strain evidence="1">Benny 63K</strain>
    </source>
</reference>
<name>A0ACC1I637_9FUNG</name>
<evidence type="ECO:0000313" key="2">
    <source>
        <dbReference type="Proteomes" id="UP001150581"/>
    </source>
</evidence>
<keyword evidence="2" id="KW-1185">Reference proteome</keyword>
<proteinExistence type="predicted"/>
<organism evidence="1 2">
    <name type="scientific">Kickxella alabastrina</name>
    <dbReference type="NCBI Taxonomy" id="61397"/>
    <lineage>
        <taxon>Eukaryota</taxon>
        <taxon>Fungi</taxon>
        <taxon>Fungi incertae sedis</taxon>
        <taxon>Zoopagomycota</taxon>
        <taxon>Kickxellomycotina</taxon>
        <taxon>Kickxellomycetes</taxon>
        <taxon>Kickxellales</taxon>
        <taxon>Kickxellaceae</taxon>
        <taxon>Kickxella</taxon>
    </lineage>
</organism>
<sequence>MGAETKRKTRRGKRGGDAKRPNDTDGTGVATQDTQQGQSNAASTSAEGATGYVAPPMSSGDSLFFLDTNAQADSMEEQMEKVSPASYGLVNPDLQKYLKSCEGMLDEPKFETAEDRDIFVNNVYSEMKNFELQLTTDHECSRILEKLFHISSDYQIRRFAALTREDTIRLVVHRFSSHALQTMLLLSAGALERELRGESSDFDGSVEVDESSGNQAVRTVLPTFEELVLGLAETLSTRWSYLMSNEYASHILRVLLLVMAGKPIEDQSNPQSAIKSKRSTKYMEDKSNVSMSQRSLTVSREVPASFGPALERLLNTVGDAMGDVVARNFTNNAVGSPVLQLMVELQAGFIKTEYPGSILDKTLMNLASAGTTENPRRDSFITIMLGDVVGSHFLQVVAKIASPQLLQAIYDRYMRGSLKTLSFHPISNFVVQSVFANAKNERQLKAMISEVAPIFSDLLFKNRAGVVRALIDSCVRLECGYIDLINALYNGLGVKSPEERMELINLLAFLIPYRNFVSAEYSQLPFKVQGSLIIQSILQFPGDAQTPIMDSFFSQDIDRVISWCKDPSGSRIIEAIFKSPNVPFKSKQRVMERFSGRYTDLAMNKYSSHTVDACWGIADVEFKETVILEMVKNANLLQDNHFGRIVLRNCAFEQYKRRAEEWRERERGLERKKHMFKDILGSKIVTSDVKPATTISGAQKSAMEDGSKASKKKTSKSSGADEIDSLFKKSHIRASSNDLKNNQPEQASNDISVAIDAKGDKNLEAVMSAISGTKRKSKSKSKSDKKDKEDKEESKSKKSKKSKEEDRKKRRVFVG</sequence>
<evidence type="ECO:0000313" key="1">
    <source>
        <dbReference type="EMBL" id="KAJ1888263.1"/>
    </source>
</evidence>
<comment type="caution">
    <text evidence="1">The sequence shown here is derived from an EMBL/GenBank/DDBJ whole genome shotgun (WGS) entry which is preliminary data.</text>
</comment>
<accession>A0ACC1I637</accession>
<dbReference type="Proteomes" id="UP001150581">
    <property type="component" value="Unassembled WGS sequence"/>
</dbReference>
<gene>
    <name evidence="1" type="primary">NOP9_2</name>
    <name evidence="1" type="ORF">LPJ66_008664</name>
</gene>
<dbReference type="EMBL" id="JANBPG010001792">
    <property type="protein sequence ID" value="KAJ1888263.1"/>
    <property type="molecule type" value="Genomic_DNA"/>
</dbReference>